<protein>
    <recommendedName>
        <fullName evidence="5">ENTH domain-containing protein</fullName>
    </recommendedName>
</protein>
<dbReference type="AlphaFoldDB" id="A0AAW1Q3E3"/>
<feature type="region of interest" description="Disordered" evidence="4">
    <location>
        <begin position="462"/>
        <end position="485"/>
    </location>
</feature>
<feature type="compositionally biased region" description="Low complexity" evidence="4">
    <location>
        <begin position="508"/>
        <end position="518"/>
    </location>
</feature>
<dbReference type="Pfam" id="PF01417">
    <property type="entry name" value="ENTH"/>
    <property type="match status" value="1"/>
</dbReference>
<dbReference type="GO" id="GO:0005886">
    <property type="term" value="C:plasma membrane"/>
    <property type="evidence" value="ECO:0007669"/>
    <property type="project" value="TreeGrafter"/>
</dbReference>
<feature type="compositionally biased region" description="Gly residues" evidence="4">
    <location>
        <begin position="519"/>
        <end position="542"/>
    </location>
</feature>
<dbReference type="PROSITE" id="PS50942">
    <property type="entry name" value="ENTH"/>
    <property type="match status" value="1"/>
</dbReference>
<feature type="domain" description="ENTH" evidence="5">
    <location>
        <begin position="20"/>
        <end position="152"/>
    </location>
</feature>
<organism evidence="6 7">
    <name type="scientific">[Myrmecia] bisecta</name>
    <dbReference type="NCBI Taxonomy" id="41462"/>
    <lineage>
        <taxon>Eukaryota</taxon>
        <taxon>Viridiplantae</taxon>
        <taxon>Chlorophyta</taxon>
        <taxon>core chlorophytes</taxon>
        <taxon>Trebouxiophyceae</taxon>
        <taxon>Trebouxiales</taxon>
        <taxon>Trebouxiaceae</taxon>
        <taxon>Myrmecia</taxon>
    </lineage>
</organism>
<dbReference type="PANTHER" id="PTHR12276">
    <property type="entry name" value="EPSIN/ENT-RELATED"/>
    <property type="match status" value="1"/>
</dbReference>
<feature type="compositionally biased region" description="Polar residues" evidence="4">
    <location>
        <begin position="474"/>
        <end position="485"/>
    </location>
</feature>
<evidence type="ECO:0000259" key="5">
    <source>
        <dbReference type="PROSITE" id="PS50942"/>
    </source>
</evidence>
<comment type="subcellular location">
    <subcellularLocation>
        <location evidence="1">Cytoplasmic vesicle</location>
        <location evidence="1">Clathrin-coated vesicle</location>
    </subcellularLocation>
</comment>
<feature type="region of interest" description="Disordered" evidence="4">
    <location>
        <begin position="498"/>
        <end position="626"/>
    </location>
</feature>
<evidence type="ECO:0000256" key="1">
    <source>
        <dbReference type="ARBA" id="ARBA00004132"/>
    </source>
</evidence>
<dbReference type="InterPro" id="IPR008942">
    <property type="entry name" value="ENTH_VHS"/>
</dbReference>
<dbReference type="InterPro" id="IPR013809">
    <property type="entry name" value="ENTH"/>
</dbReference>
<comment type="caution">
    <text evidence="6">The sequence shown here is derived from an EMBL/GenBank/DDBJ whole genome shotgun (WGS) entry which is preliminary data.</text>
</comment>
<dbReference type="FunFam" id="1.25.40.90:FF:000006">
    <property type="entry name" value="Clathrin interactor 1"/>
    <property type="match status" value="1"/>
</dbReference>
<dbReference type="SUPFAM" id="SSF48464">
    <property type="entry name" value="ENTH/VHS domain"/>
    <property type="match status" value="1"/>
</dbReference>
<evidence type="ECO:0000313" key="7">
    <source>
        <dbReference type="Proteomes" id="UP001489004"/>
    </source>
</evidence>
<dbReference type="SMART" id="SM00273">
    <property type="entry name" value="ENTH"/>
    <property type="match status" value="1"/>
</dbReference>
<keyword evidence="3" id="KW-0968">Cytoplasmic vesicle</keyword>
<dbReference type="GO" id="GO:0005543">
    <property type="term" value="F:phospholipid binding"/>
    <property type="evidence" value="ECO:0007669"/>
    <property type="project" value="TreeGrafter"/>
</dbReference>
<dbReference type="EMBL" id="JALJOR010000005">
    <property type="protein sequence ID" value="KAK9816519.1"/>
    <property type="molecule type" value="Genomic_DNA"/>
</dbReference>
<dbReference type="GO" id="GO:0005768">
    <property type="term" value="C:endosome"/>
    <property type="evidence" value="ECO:0007669"/>
    <property type="project" value="TreeGrafter"/>
</dbReference>
<dbReference type="CDD" id="cd03571">
    <property type="entry name" value="ENTH"/>
    <property type="match status" value="1"/>
</dbReference>
<feature type="region of interest" description="Disordered" evidence="4">
    <location>
        <begin position="198"/>
        <end position="223"/>
    </location>
</feature>
<evidence type="ECO:0000313" key="6">
    <source>
        <dbReference type="EMBL" id="KAK9816519.1"/>
    </source>
</evidence>
<reference evidence="6 7" key="1">
    <citation type="journal article" date="2024" name="Nat. Commun.">
        <title>Phylogenomics reveals the evolutionary origins of lichenization in chlorophyte algae.</title>
        <authorList>
            <person name="Puginier C."/>
            <person name="Libourel C."/>
            <person name="Otte J."/>
            <person name="Skaloud P."/>
            <person name="Haon M."/>
            <person name="Grisel S."/>
            <person name="Petersen M."/>
            <person name="Berrin J.G."/>
            <person name="Delaux P.M."/>
            <person name="Dal Grande F."/>
            <person name="Keller J."/>
        </authorList>
    </citation>
    <scope>NUCLEOTIDE SEQUENCE [LARGE SCALE GENOMIC DNA]</scope>
    <source>
        <strain evidence="6 7">SAG 2043</strain>
    </source>
</reference>
<feature type="compositionally biased region" description="Gly residues" evidence="4">
    <location>
        <begin position="550"/>
        <end position="563"/>
    </location>
</feature>
<feature type="compositionally biased region" description="Low complexity" evidence="4">
    <location>
        <begin position="293"/>
        <end position="318"/>
    </location>
</feature>
<evidence type="ECO:0000256" key="3">
    <source>
        <dbReference type="ARBA" id="ARBA00023329"/>
    </source>
</evidence>
<proteinExistence type="inferred from homology"/>
<dbReference type="Proteomes" id="UP001489004">
    <property type="component" value="Unassembled WGS sequence"/>
</dbReference>
<dbReference type="GO" id="GO:0006897">
    <property type="term" value="P:endocytosis"/>
    <property type="evidence" value="ECO:0007669"/>
    <property type="project" value="TreeGrafter"/>
</dbReference>
<feature type="region of interest" description="Disordered" evidence="4">
    <location>
        <begin position="293"/>
        <end position="379"/>
    </location>
</feature>
<comment type="similarity">
    <text evidence="2">Belongs to the epsin family.</text>
</comment>
<dbReference type="GO" id="GO:0030125">
    <property type="term" value="C:clathrin vesicle coat"/>
    <property type="evidence" value="ECO:0007669"/>
    <property type="project" value="TreeGrafter"/>
</dbReference>
<accession>A0AAW1Q3E3</accession>
<dbReference type="PANTHER" id="PTHR12276:SF45">
    <property type="entry name" value="CLATHRIN INTERACTOR 1"/>
    <property type="match status" value="1"/>
</dbReference>
<dbReference type="Gene3D" id="1.25.40.90">
    <property type="match status" value="1"/>
</dbReference>
<sequence>MATKADALAMLKGLGNKVKQMALNLTEIELKVEQATNNDPWGPHGTVMGEIAKAAFEVESYKQIMGVVARRLQDSGEDWRHVYKSLLLLEYMAKHGPQKVVEELVSNITVIEKLQNFQYKDKNSKDWGINVRQRAKELTNLVLDSERIRQERNKAKVNSQKFTGVSSDDIRGGGFGAKASFGSSSSGASSFGASAASSRFVADDPPPPDYKSATAKFGEARDPVEATRARIEALKKEGPLPESPRVSSDSIPAVSKPVVFRVQASAPGPAGPKRLSEVKVNPTIAASLGKLAPPASSTAAAARPAASAPAAAAPQAASVPDLLGGLDHPAPAAAPQPAPAAAASSAWDSFDAKPASPGGDVWSTFATDRPSDGAADAFGSDPFGSTAIAPAASKPAPAAADPFAVSHGADPFAAKPAADPFAVAAPSSNGAATAADALKAKPAAPKAALPEDIFSVAPAPPPAPAPGQFGQFMQRPQQPGFPSQQAFPQQLAGGGFMQQQPGYPQPTAGFQQAMPGFGQQPGGFGQPQGGFPAPGGAPGGFGQPAAAGFPGPGAGFGQGGFGAGPTFPQMGMQQGFGSPGGFQAASQAPPNISHLGYASGPTAGLSPTAGGGQSGKKDPFADLSAF</sequence>
<gene>
    <name evidence="6" type="ORF">WJX72_001430</name>
</gene>
<name>A0AAW1Q3E3_9CHLO</name>
<keyword evidence="7" id="KW-1185">Reference proteome</keyword>
<dbReference type="GO" id="GO:0030276">
    <property type="term" value="F:clathrin binding"/>
    <property type="evidence" value="ECO:0007669"/>
    <property type="project" value="TreeGrafter"/>
</dbReference>
<evidence type="ECO:0000256" key="4">
    <source>
        <dbReference type="SAM" id="MobiDB-lite"/>
    </source>
</evidence>
<evidence type="ECO:0000256" key="2">
    <source>
        <dbReference type="ARBA" id="ARBA00010130"/>
    </source>
</evidence>